<feature type="transmembrane region" description="Helical" evidence="1">
    <location>
        <begin position="21"/>
        <end position="39"/>
    </location>
</feature>
<dbReference type="AlphaFoldDB" id="A0A2P2BS98"/>
<name>A0A2P2BS98_9FIRM</name>
<dbReference type="InterPro" id="IPR007391">
    <property type="entry name" value="Vancomycin_resist_VanW"/>
</dbReference>
<dbReference type="RefSeq" id="WP_242977240.1">
    <property type="nucleotide sequence ID" value="NZ_LN650648.1"/>
</dbReference>
<feature type="domain" description="YoaR-like putative peptidoglycan binding" evidence="2">
    <location>
        <begin position="90"/>
        <end position="203"/>
    </location>
</feature>
<protein>
    <submittedName>
        <fullName evidence="3">VanW like protein</fullName>
    </submittedName>
</protein>
<evidence type="ECO:0000313" key="3">
    <source>
        <dbReference type="EMBL" id="CEI73247.1"/>
    </source>
</evidence>
<accession>A0A2P2BS98</accession>
<dbReference type="Pfam" id="PF12229">
    <property type="entry name" value="PG_binding_4"/>
    <property type="match status" value="1"/>
</dbReference>
<dbReference type="EMBL" id="LN650648">
    <property type="protein sequence ID" value="CEI73247.1"/>
    <property type="molecule type" value="Genomic_DNA"/>
</dbReference>
<dbReference type="Pfam" id="PF04294">
    <property type="entry name" value="VanW"/>
    <property type="match status" value="1"/>
</dbReference>
<reference evidence="3 4" key="1">
    <citation type="submission" date="2014-09" db="EMBL/GenBank/DDBJ databases">
        <authorList>
            <person name="Hornung B.V."/>
        </authorList>
    </citation>
    <scope>NUCLEOTIDE SEQUENCE [LARGE SCALE GENOMIC DNA]</scope>
    <source>
        <strain evidence="3 4">FRIFI</strain>
    </source>
</reference>
<evidence type="ECO:0000259" key="2">
    <source>
        <dbReference type="Pfam" id="PF12229"/>
    </source>
</evidence>
<proteinExistence type="predicted"/>
<keyword evidence="1" id="KW-1133">Transmembrane helix</keyword>
<dbReference type="PANTHER" id="PTHR35788:SF1">
    <property type="entry name" value="EXPORTED PROTEIN"/>
    <property type="match status" value="1"/>
</dbReference>
<organism evidence="3 4">
    <name type="scientific">Romboutsia hominis</name>
    <dbReference type="NCBI Taxonomy" id="1507512"/>
    <lineage>
        <taxon>Bacteria</taxon>
        <taxon>Bacillati</taxon>
        <taxon>Bacillota</taxon>
        <taxon>Clostridia</taxon>
        <taxon>Peptostreptococcales</taxon>
        <taxon>Peptostreptococcaceae</taxon>
        <taxon>Romboutsia</taxon>
    </lineage>
</organism>
<keyword evidence="4" id="KW-1185">Reference proteome</keyword>
<dbReference type="InterPro" id="IPR022029">
    <property type="entry name" value="YoaR-like_PG-bd"/>
</dbReference>
<dbReference type="Proteomes" id="UP000245695">
    <property type="component" value="Chromosome 1"/>
</dbReference>
<evidence type="ECO:0000313" key="4">
    <source>
        <dbReference type="Proteomes" id="UP000245695"/>
    </source>
</evidence>
<sequence length="380" mass="42797">MSKEKKSSRSYRLKENKRKTSIISSIGLIFILGIMINYFNKNCIYNDKIAKNIYIENVDVSNMTKEEAIKVVDENISPRDINLLYEDKSYKISPNDIDLTYDTKNVIDKAYNYTKTDSYIENIKRYLSLRKDKKEFNINSNYNEAKLSEKIQNISKDINVDMINAKVYISNYGGISTSPSTIGKELDIANTKDVILNNIKNKNYSDINLKVNIKKPHVKTEDAKSVNTLLGEFTTKFSTSLTGRVQNIRVAGNKSSDVLLMPGEEYSYNEYTGVRNKANGYKDAPVIINGKLEDGLGGGVCQVSTTLYNAVLESGLKLISITNHSLLSTYVPIGRDAMVNDGGTDFRFKNQYNHPVYVKTVVGNGTLTCRIYGNDSDKKI</sequence>
<dbReference type="PANTHER" id="PTHR35788">
    <property type="entry name" value="EXPORTED PROTEIN-RELATED"/>
    <property type="match status" value="1"/>
</dbReference>
<gene>
    <name evidence="3" type="ORF">FRIFI_1714</name>
</gene>
<dbReference type="KEGG" id="rhom:FRIFI_1714"/>
<evidence type="ECO:0000256" key="1">
    <source>
        <dbReference type="SAM" id="Phobius"/>
    </source>
</evidence>
<keyword evidence="1" id="KW-0472">Membrane</keyword>
<keyword evidence="1" id="KW-0812">Transmembrane</keyword>
<dbReference type="InterPro" id="IPR052913">
    <property type="entry name" value="Glycopeptide_resist_protein"/>
</dbReference>